<dbReference type="PANTHER" id="PTHR33529:SF7">
    <property type="entry name" value="LIPOPOLYSACCHARIDE EXPORT SYSTEM PERMEASE PROTEIN LPTF"/>
    <property type="match status" value="1"/>
</dbReference>
<protein>
    <submittedName>
        <fullName evidence="6">YjgP/YjgQ permease</fullName>
    </submittedName>
</protein>
<dbReference type="RefSeq" id="WP_089182402.1">
    <property type="nucleotide sequence ID" value="NZ_CP043427.1"/>
</dbReference>
<keyword evidence="4" id="KW-1133">Transmembrane helix</keyword>
<dbReference type="OrthoDB" id="5372422at2"/>
<organism evidence="6 7">
    <name type="scientific">Campylobacter sputorum subsp. sputorum</name>
    <dbReference type="NCBI Taxonomy" id="32024"/>
    <lineage>
        <taxon>Bacteria</taxon>
        <taxon>Pseudomonadati</taxon>
        <taxon>Campylobacterota</taxon>
        <taxon>Epsilonproteobacteria</taxon>
        <taxon>Campylobacterales</taxon>
        <taxon>Campylobacteraceae</taxon>
        <taxon>Campylobacter</taxon>
    </lineage>
</organism>
<evidence type="ECO:0000313" key="7">
    <source>
        <dbReference type="Proteomes" id="UP000254920"/>
    </source>
</evidence>
<dbReference type="GeneID" id="93090572"/>
<evidence type="ECO:0000256" key="1">
    <source>
        <dbReference type="ARBA" id="ARBA00004651"/>
    </source>
</evidence>
<dbReference type="GO" id="GO:0015920">
    <property type="term" value="P:lipopolysaccharide transport"/>
    <property type="evidence" value="ECO:0007669"/>
    <property type="project" value="TreeGrafter"/>
</dbReference>
<keyword evidence="2" id="KW-1003">Cell membrane</keyword>
<dbReference type="EMBL" id="UFVD01000001">
    <property type="protein sequence ID" value="SUX09627.1"/>
    <property type="molecule type" value="Genomic_DNA"/>
</dbReference>
<keyword evidence="5" id="KW-0472">Membrane</keyword>
<dbReference type="GO" id="GO:0043190">
    <property type="term" value="C:ATP-binding cassette (ABC) transporter complex"/>
    <property type="evidence" value="ECO:0007669"/>
    <property type="project" value="TreeGrafter"/>
</dbReference>
<evidence type="ECO:0000256" key="2">
    <source>
        <dbReference type="ARBA" id="ARBA00022475"/>
    </source>
</evidence>
<sequence>MNRVNRYLLTNFLSSFASLFATLFIIVSIVFFIQISRITSYVSITFFELARLYMFLLPQILLFTIPIGFFVSLAISFFKLSKENESIVIFTLGYPTRQIGKFFAILSAFVSILLLGTSLIMIPIAEELSDNFIGHKLNDAQLNIKASQFGQKFSDWMVYIENQSMDQNTTVYENLILYNPKNSDSNDRVLMAKTGYINNFNGTIELKLIDGYSYDIASNVIHATKFDNMIIRSKQQDKSKEVVSIIDYWKQALSDDKRKKDFTINVLVSIFPLASVYFALTFGIVTYRYEKGFIYFGIFGVLFFYFAALMILVKQPFIAIPLIFIVTLLASIFSFKIKILSRY</sequence>
<gene>
    <name evidence="6" type="ORF">NCTC12475_00120</name>
</gene>
<evidence type="ECO:0000256" key="4">
    <source>
        <dbReference type="ARBA" id="ARBA00022989"/>
    </source>
</evidence>
<keyword evidence="3" id="KW-0812">Transmembrane</keyword>
<dbReference type="STRING" id="32024.GCA_000788295_00190"/>
<accession>A0A381DGW9</accession>
<keyword evidence="7" id="KW-1185">Reference proteome</keyword>
<dbReference type="Proteomes" id="UP000254920">
    <property type="component" value="Unassembled WGS sequence"/>
</dbReference>
<reference evidence="6 7" key="1">
    <citation type="submission" date="2018-06" db="EMBL/GenBank/DDBJ databases">
        <authorList>
            <consortium name="Pathogen Informatics"/>
            <person name="Doyle S."/>
        </authorList>
    </citation>
    <scope>NUCLEOTIDE SEQUENCE [LARGE SCALE GENOMIC DNA]</scope>
    <source>
        <strain evidence="6 7">NCTC12475</strain>
    </source>
</reference>
<evidence type="ECO:0000313" key="6">
    <source>
        <dbReference type="EMBL" id="SUX09627.1"/>
    </source>
</evidence>
<evidence type="ECO:0000256" key="5">
    <source>
        <dbReference type="ARBA" id="ARBA00023136"/>
    </source>
</evidence>
<dbReference type="PANTHER" id="PTHR33529">
    <property type="entry name" value="SLR0882 PROTEIN-RELATED"/>
    <property type="match status" value="1"/>
</dbReference>
<dbReference type="InterPro" id="IPR005495">
    <property type="entry name" value="LptG/LptF_permease"/>
</dbReference>
<evidence type="ECO:0000256" key="3">
    <source>
        <dbReference type="ARBA" id="ARBA00022692"/>
    </source>
</evidence>
<dbReference type="Pfam" id="PF03739">
    <property type="entry name" value="LptF_LptG"/>
    <property type="match status" value="1"/>
</dbReference>
<proteinExistence type="predicted"/>
<dbReference type="AlphaFoldDB" id="A0A381DGW9"/>
<comment type="subcellular location">
    <subcellularLocation>
        <location evidence="1">Cell membrane</location>
        <topology evidence="1">Multi-pass membrane protein</topology>
    </subcellularLocation>
</comment>
<name>A0A381DGW9_9BACT</name>